<name>A0AAD9VVC7_9HYME</name>
<dbReference type="InterPro" id="IPR036539">
    <property type="entry name" value="Cyt_c_oxidase_su7a_sf"/>
</dbReference>
<proteinExistence type="inferred from homology"/>
<keyword evidence="5 6" id="KW-0472">Membrane</keyword>
<dbReference type="AlphaFoldDB" id="A0AAD9VVC7"/>
<reference evidence="7" key="2">
    <citation type="journal article" date="2023" name="Commun. Biol.">
        <title>Intrasexual cuticular hydrocarbon dimorphism in a wasp sheds light on hydrocarbon biosynthesis genes in Hymenoptera.</title>
        <authorList>
            <person name="Moris V.C."/>
            <person name="Podsiadlowski L."/>
            <person name="Martin S."/>
            <person name="Oeyen J.P."/>
            <person name="Donath A."/>
            <person name="Petersen M."/>
            <person name="Wilbrandt J."/>
            <person name="Misof B."/>
            <person name="Liedtke D."/>
            <person name="Thamm M."/>
            <person name="Scheiner R."/>
            <person name="Schmitt T."/>
            <person name="Niehuis O."/>
        </authorList>
    </citation>
    <scope>NUCLEOTIDE SEQUENCE</scope>
    <source>
        <strain evidence="7">GBR_01_08_01A</strain>
    </source>
</reference>
<dbReference type="SUPFAM" id="SSF81419">
    <property type="entry name" value="Mitochondrial cytochrome c oxidase subunit VIIa"/>
    <property type="match status" value="1"/>
</dbReference>
<evidence type="ECO:0000256" key="1">
    <source>
        <dbReference type="ARBA" id="ARBA00004273"/>
    </source>
</evidence>
<comment type="subcellular location">
    <subcellularLocation>
        <location evidence="1">Mitochondrion inner membrane</location>
    </subcellularLocation>
</comment>
<evidence type="ECO:0000256" key="5">
    <source>
        <dbReference type="ARBA" id="ARBA00023136"/>
    </source>
</evidence>
<evidence type="ECO:0000256" key="4">
    <source>
        <dbReference type="ARBA" id="ARBA00023128"/>
    </source>
</evidence>
<comment type="similarity">
    <text evidence="2">Belongs to the cytochrome c oxidase VIIa family.</text>
</comment>
<evidence type="ECO:0000256" key="6">
    <source>
        <dbReference type="SAM" id="Phobius"/>
    </source>
</evidence>
<gene>
    <name evidence="7" type="ORF">KPH14_003193</name>
</gene>
<organism evidence="7 8">
    <name type="scientific">Odynerus spinipes</name>
    <dbReference type="NCBI Taxonomy" id="1348599"/>
    <lineage>
        <taxon>Eukaryota</taxon>
        <taxon>Metazoa</taxon>
        <taxon>Ecdysozoa</taxon>
        <taxon>Arthropoda</taxon>
        <taxon>Hexapoda</taxon>
        <taxon>Insecta</taxon>
        <taxon>Pterygota</taxon>
        <taxon>Neoptera</taxon>
        <taxon>Endopterygota</taxon>
        <taxon>Hymenoptera</taxon>
        <taxon>Apocrita</taxon>
        <taxon>Aculeata</taxon>
        <taxon>Vespoidea</taxon>
        <taxon>Vespidae</taxon>
        <taxon>Eumeninae</taxon>
        <taxon>Odynerus</taxon>
    </lineage>
</organism>
<feature type="transmembrane region" description="Helical" evidence="6">
    <location>
        <begin position="72"/>
        <end position="92"/>
    </location>
</feature>
<keyword evidence="6" id="KW-0812">Transmembrane</keyword>
<dbReference type="GO" id="GO:0005743">
    <property type="term" value="C:mitochondrial inner membrane"/>
    <property type="evidence" value="ECO:0007669"/>
    <property type="project" value="UniProtKB-SubCell"/>
</dbReference>
<accession>A0AAD9VVC7</accession>
<evidence type="ECO:0000256" key="2">
    <source>
        <dbReference type="ARBA" id="ARBA00009331"/>
    </source>
</evidence>
<keyword evidence="4" id="KW-0496">Mitochondrion</keyword>
<protein>
    <submittedName>
        <fullName evidence="7">Uncharacterized protein</fullName>
    </submittedName>
</protein>
<evidence type="ECO:0000313" key="7">
    <source>
        <dbReference type="EMBL" id="KAK2587492.1"/>
    </source>
</evidence>
<reference evidence="7" key="1">
    <citation type="submission" date="2021-08" db="EMBL/GenBank/DDBJ databases">
        <authorList>
            <person name="Misof B."/>
            <person name="Oliver O."/>
            <person name="Podsiadlowski L."/>
            <person name="Donath A."/>
            <person name="Peters R."/>
            <person name="Mayer C."/>
            <person name="Rust J."/>
            <person name="Gunkel S."/>
            <person name="Lesny P."/>
            <person name="Martin S."/>
            <person name="Oeyen J.P."/>
            <person name="Petersen M."/>
            <person name="Panagiotis P."/>
            <person name="Wilbrandt J."/>
            <person name="Tanja T."/>
        </authorList>
    </citation>
    <scope>NUCLEOTIDE SEQUENCE</scope>
    <source>
        <strain evidence="7">GBR_01_08_01A</strain>
        <tissue evidence="7">Thorax + abdomen</tissue>
    </source>
</reference>
<keyword evidence="8" id="KW-1185">Reference proteome</keyword>
<dbReference type="EMBL" id="JAIFRP010000007">
    <property type="protein sequence ID" value="KAK2587492.1"/>
    <property type="molecule type" value="Genomic_DNA"/>
</dbReference>
<evidence type="ECO:0000313" key="8">
    <source>
        <dbReference type="Proteomes" id="UP001258017"/>
    </source>
</evidence>
<sequence>MLLLRNILKARWMKFSHVSVLQYRCIRTSVYLSTSSDEKARKAMQKFKLKQAKMQRDDGLPTYLKGGFRDKVLFNITLILFIYQCVDVIWTIRELAKIY</sequence>
<dbReference type="Gene3D" id="4.10.91.10">
    <property type="entry name" value="Cytochrome c oxidase, subunit VIIa"/>
    <property type="match status" value="1"/>
</dbReference>
<dbReference type="GO" id="GO:0006123">
    <property type="term" value="P:mitochondrial electron transport, cytochrome c to oxygen"/>
    <property type="evidence" value="ECO:0007669"/>
    <property type="project" value="InterPro"/>
</dbReference>
<dbReference type="Proteomes" id="UP001258017">
    <property type="component" value="Unassembled WGS sequence"/>
</dbReference>
<keyword evidence="3" id="KW-0999">Mitochondrion inner membrane</keyword>
<dbReference type="GO" id="GO:0045277">
    <property type="term" value="C:respiratory chain complex IV"/>
    <property type="evidence" value="ECO:0007669"/>
    <property type="project" value="InterPro"/>
</dbReference>
<evidence type="ECO:0000256" key="3">
    <source>
        <dbReference type="ARBA" id="ARBA00022792"/>
    </source>
</evidence>
<comment type="caution">
    <text evidence="7">The sequence shown here is derived from an EMBL/GenBank/DDBJ whole genome shotgun (WGS) entry which is preliminary data.</text>
</comment>
<keyword evidence="6" id="KW-1133">Transmembrane helix</keyword>